<evidence type="ECO:0000313" key="2">
    <source>
        <dbReference type="Proteomes" id="UP001199795"/>
    </source>
</evidence>
<evidence type="ECO:0000313" key="1">
    <source>
        <dbReference type="EMBL" id="MCF7568155.1"/>
    </source>
</evidence>
<keyword evidence="2" id="KW-1185">Reference proteome</keyword>
<dbReference type="EMBL" id="JAKKDU010000007">
    <property type="protein sequence ID" value="MCF7568155.1"/>
    <property type="molecule type" value="Genomic_DNA"/>
</dbReference>
<name>A0AAE3EQC6_9FLAO</name>
<dbReference type="AlphaFoldDB" id="A0AAE3EQC6"/>
<comment type="caution">
    <text evidence="1">The sequence shown here is derived from an EMBL/GenBank/DDBJ whole genome shotgun (WGS) entry which is preliminary data.</text>
</comment>
<protein>
    <submittedName>
        <fullName evidence="1">Uncharacterized protein</fullName>
    </submittedName>
</protein>
<dbReference type="PROSITE" id="PS51257">
    <property type="entry name" value="PROKAR_LIPOPROTEIN"/>
    <property type="match status" value="1"/>
</dbReference>
<dbReference type="SUPFAM" id="SSF50978">
    <property type="entry name" value="WD40 repeat-like"/>
    <property type="match status" value="1"/>
</dbReference>
<dbReference type="RefSeq" id="WP_237239503.1">
    <property type="nucleotide sequence ID" value="NZ_JAKKDU010000007.1"/>
</dbReference>
<dbReference type="Proteomes" id="UP001199795">
    <property type="component" value="Unassembled WGS sequence"/>
</dbReference>
<accession>A0AAE3EQC6</accession>
<proteinExistence type="predicted"/>
<reference evidence="1" key="1">
    <citation type="submission" date="2022-01" db="EMBL/GenBank/DDBJ databases">
        <title>Draft genome sequence of Sabulilitoribacter arenilitoris KCTC 52401.</title>
        <authorList>
            <person name="Oh J.-S."/>
        </authorList>
    </citation>
    <scope>NUCLEOTIDE SEQUENCE</scope>
    <source>
        <strain evidence="1">HMF6543</strain>
    </source>
</reference>
<dbReference type="InterPro" id="IPR036322">
    <property type="entry name" value="WD40_repeat_dom_sf"/>
</dbReference>
<organism evidence="1 2">
    <name type="scientific">Wocania arenilitoris</name>
    <dbReference type="NCBI Taxonomy" id="2044858"/>
    <lineage>
        <taxon>Bacteria</taxon>
        <taxon>Pseudomonadati</taxon>
        <taxon>Bacteroidota</taxon>
        <taxon>Flavobacteriia</taxon>
        <taxon>Flavobacteriales</taxon>
        <taxon>Flavobacteriaceae</taxon>
        <taxon>Wocania</taxon>
    </lineage>
</organism>
<gene>
    <name evidence="1" type="ORF">L3X37_07240</name>
</gene>
<sequence>MRKLSSIILILLFTFSCSDKEEMEPAPESVKTPQTELISLEYNSIDNSIKIVWRPVEIEGFVSYKVYRLESATNVFSNISVIANLGKLRKEIKNSNLFSYTDTDIPYNAYVNYVVVTVYENPFNQYKEQVVSINHLYYERAELAFEILSVEKLNNGLINLEWEKDENDNFSNYSIHRTETIYDASLYRMDIFKNEFSISEIINQSEITYEDSSSFLSEYITYGVSKEVNGNTIESKNTITIKNPRFIDFVPIEMVKNPLHENEVIIIGGDGEILFYNPYNFSIIHSIDISARVHHPVIETYNGVQQLYIPSENGKIYVYSLEDYRLVQEIDLDTNIDIISMIIKENYIIFLEKSISGYYSHFSYYDIENDIVHRNTGYHHKSSRLVNSTSTYFFRLEPVFNGHQNESSINKYNFINGELDFSLGIDNGSIKSEQVFAVAPDFSYIISTEYGFHLKLNYNDLSEDNLGNYGYPMSFNGYDFIGIQEKYSDIYITEDHDIYFAIKEFNRIVMHKYLDFRNVSKEFDTQGKPLLFTLLNNDIIVINQSENTNKSFIEIIND</sequence>